<keyword evidence="4" id="KW-0802">TPR repeat</keyword>
<dbReference type="Pfam" id="PF13844">
    <property type="entry name" value="Glyco_transf_41"/>
    <property type="match status" value="1"/>
</dbReference>
<dbReference type="GO" id="GO:0006493">
    <property type="term" value="P:protein O-linked glycosylation"/>
    <property type="evidence" value="ECO:0007669"/>
    <property type="project" value="InterPro"/>
</dbReference>
<feature type="domain" description="O-GlcNAc transferase C-terminal" evidence="5">
    <location>
        <begin position="1"/>
        <end position="75"/>
    </location>
</feature>
<dbReference type="PANTHER" id="PTHR44366:SF1">
    <property type="entry name" value="UDP-N-ACETYLGLUCOSAMINE--PEPTIDE N-ACETYLGLUCOSAMINYLTRANSFERASE 110 KDA SUBUNIT"/>
    <property type="match status" value="1"/>
</dbReference>
<reference evidence="6" key="1">
    <citation type="submission" date="2014-12" db="EMBL/GenBank/DDBJ databases">
        <title>Insight into the proteome of Arion vulgaris.</title>
        <authorList>
            <person name="Aradska J."/>
            <person name="Bulat T."/>
            <person name="Smidak R."/>
            <person name="Sarate P."/>
            <person name="Gangsoo J."/>
            <person name="Sialana F."/>
            <person name="Bilban M."/>
            <person name="Lubec G."/>
        </authorList>
    </citation>
    <scope>NUCLEOTIDE SEQUENCE</scope>
    <source>
        <tissue evidence="6">Skin</tissue>
    </source>
</reference>
<dbReference type="GO" id="GO:0097363">
    <property type="term" value="F:protein O-acetylglucosaminyltransferase activity"/>
    <property type="evidence" value="ECO:0007669"/>
    <property type="project" value="TreeGrafter"/>
</dbReference>
<sequence length="103" mass="11628">MMASNQAQIMVNNILIQNGLTTNQTNNKSATGEEIPRCVILSSRLQYNLPDEAVVYCNFNQLYKIDPCTLEMWVSEQLSVCFQGNNHALCVSSSKNYVCYPQE</sequence>
<keyword evidence="2" id="KW-0808">Transferase</keyword>
<dbReference type="EMBL" id="HACG01046597">
    <property type="protein sequence ID" value="CEK93462.1"/>
    <property type="molecule type" value="Transcribed_RNA"/>
</dbReference>
<gene>
    <name evidence="6" type="primary">ORF195467</name>
</gene>
<protein>
    <recommendedName>
        <fullName evidence="5">O-GlcNAc transferase C-terminal domain-containing protein</fullName>
    </recommendedName>
</protein>
<evidence type="ECO:0000259" key="5">
    <source>
        <dbReference type="Pfam" id="PF13844"/>
    </source>
</evidence>
<dbReference type="PANTHER" id="PTHR44366">
    <property type="entry name" value="UDP-N-ACETYLGLUCOSAMINE--PEPTIDE N-ACETYLGLUCOSAMINYLTRANSFERASE 110 KDA SUBUNIT"/>
    <property type="match status" value="1"/>
</dbReference>
<name>A0A0B7BKR6_9EUPU</name>
<dbReference type="InterPro" id="IPR037919">
    <property type="entry name" value="OGT"/>
</dbReference>
<comment type="pathway">
    <text evidence="1">Protein modification; protein glycosylation.</text>
</comment>
<evidence type="ECO:0000313" key="6">
    <source>
        <dbReference type="EMBL" id="CEK93462.1"/>
    </source>
</evidence>
<organism evidence="6">
    <name type="scientific">Arion vulgaris</name>
    <dbReference type="NCBI Taxonomy" id="1028688"/>
    <lineage>
        <taxon>Eukaryota</taxon>
        <taxon>Metazoa</taxon>
        <taxon>Spiralia</taxon>
        <taxon>Lophotrochozoa</taxon>
        <taxon>Mollusca</taxon>
        <taxon>Gastropoda</taxon>
        <taxon>Heterobranchia</taxon>
        <taxon>Euthyneura</taxon>
        <taxon>Panpulmonata</taxon>
        <taxon>Eupulmonata</taxon>
        <taxon>Stylommatophora</taxon>
        <taxon>Helicina</taxon>
        <taxon>Arionoidea</taxon>
        <taxon>Arionidae</taxon>
        <taxon>Arion</taxon>
    </lineage>
</organism>
<keyword evidence="3" id="KW-0677">Repeat</keyword>
<dbReference type="InterPro" id="IPR029489">
    <property type="entry name" value="OGT/SEC/SPY_C"/>
</dbReference>
<evidence type="ECO:0000256" key="2">
    <source>
        <dbReference type="ARBA" id="ARBA00022679"/>
    </source>
</evidence>
<accession>A0A0B7BKR6</accession>
<dbReference type="AlphaFoldDB" id="A0A0B7BKR6"/>
<evidence type="ECO:0000256" key="4">
    <source>
        <dbReference type="ARBA" id="ARBA00022803"/>
    </source>
</evidence>
<evidence type="ECO:0000256" key="1">
    <source>
        <dbReference type="ARBA" id="ARBA00004922"/>
    </source>
</evidence>
<proteinExistence type="predicted"/>
<dbReference type="Gene3D" id="3.30.720.150">
    <property type="match status" value="1"/>
</dbReference>
<evidence type="ECO:0000256" key="3">
    <source>
        <dbReference type="ARBA" id="ARBA00022737"/>
    </source>
</evidence>